<dbReference type="CDD" id="cd06662">
    <property type="entry name" value="SURF1"/>
    <property type="match status" value="1"/>
</dbReference>
<evidence type="ECO:0000313" key="3">
    <source>
        <dbReference type="Proteomes" id="UP000266693"/>
    </source>
</evidence>
<reference evidence="2 3" key="1">
    <citation type="submission" date="2018-08" db="EMBL/GenBank/DDBJ databases">
        <title>The multiple taxonomic identification of Sphingomonas gilva.</title>
        <authorList>
            <person name="Zhu D."/>
            <person name="Zheng S."/>
        </authorList>
    </citation>
    <scope>NUCLEOTIDE SEQUENCE [LARGE SCALE GENOMIC DNA]</scope>
    <source>
        <strain evidence="2 3">ZDH117</strain>
    </source>
</reference>
<dbReference type="GO" id="GO:0005886">
    <property type="term" value="C:plasma membrane"/>
    <property type="evidence" value="ECO:0007669"/>
    <property type="project" value="UniProtKB-SubCell"/>
</dbReference>
<keyword evidence="1" id="KW-1003">Cell membrane</keyword>
<dbReference type="AlphaFoldDB" id="A0A396RR24"/>
<sequence length="205" mass="21652">MKRLPLIPTLIVGLAIAAMIALGVWQLQRAGEKEALLALYRANLDKPTMTFPRGAPIPDAAMFRQSSVMCLEVAGWTTHGGRAADGTTGYRHIARCRTGAEGPGALVDMGVARDPTVKPTWSGGQVAGVITTEPDSTSLIGKLAGRSPPLAPMLVATEPAPGLQASAPPSPENVPNNHLAYAGQWFFFALAAGVIYFLALRRRAR</sequence>
<keyword evidence="1" id="KW-0472">Membrane</keyword>
<proteinExistence type="inferred from homology"/>
<comment type="caution">
    <text evidence="2">The sequence shown here is derived from an EMBL/GenBank/DDBJ whole genome shotgun (WGS) entry which is preliminary data.</text>
</comment>
<dbReference type="InterPro" id="IPR002994">
    <property type="entry name" value="Surf1/Shy1"/>
</dbReference>
<evidence type="ECO:0000313" key="2">
    <source>
        <dbReference type="EMBL" id="RHW18436.1"/>
    </source>
</evidence>
<gene>
    <name evidence="2" type="ORF">D1610_08275</name>
</gene>
<organism evidence="2 3">
    <name type="scientific">Sphingomonas gilva</name>
    <dbReference type="NCBI Taxonomy" id="2305907"/>
    <lineage>
        <taxon>Bacteria</taxon>
        <taxon>Pseudomonadati</taxon>
        <taxon>Pseudomonadota</taxon>
        <taxon>Alphaproteobacteria</taxon>
        <taxon>Sphingomonadales</taxon>
        <taxon>Sphingomonadaceae</taxon>
        <taxon>Sphingomonas</taxon>
    </lineage>
</organism>
<dbReference type="Proteomes" id="UP000266693">
    <property type="component" value="Unassembled WGS sequence"/>
</dbReference>
<dbReference type="Pfam" id="PF02104">
    <property type="entry name" value="SURF1"/>
    <property type="match status" value="1"/>
</dbReference>
<comment type="subcellular location">
    <subcellularLocation>
        <location evidence="1">Cell membrane</location>
        <topology evidence="1">Multi-pass membrane protein</topology>
    </subcellularLocation>
</comment>
<dbReference type="OrthoDB" id="6079986at2"/>
<accession>A0A396RR24</accession>
<feature type="transmembrane region" description="Helical" evidence="1">
    <location>
        <begin position="179"/>
        <end position="199"/>
    </location>
</feature>
<comment type="caution">
    <text evidence="1">Lacks conserved residue(s) required for the propagation of feature annotation.</text>
</comment>
<keyword evidence="1" id="KW-1133">Transmembrane helix</keyword>
<keyword evidence="1" id="KW-0812">Transmembrane</keyword>
<evidence type="ECO:0000256" key="1">
    <source>
        <dbReference type="RuleBase" id="RU363076"/>
    </source>
</evidence>
<keyword evidence="3" id="KW-1185">Reference proteome</keyword>
<dbReference type="EMBL" id="QWLV01000002">
    <property type="protein sequence ID" value="RHW18436.1"/>
    <property type="molecule type" value="Genomic_DNA"/>
</dbReference>
<protein>
    <recommendedName>
        <fullName evidence="1">SURF1-like protein</fullName>
    </recommendedName>
</protein>
<dbReference type="RefSeq" id="WP_118863626.1">
    <property type="nucleotide sequence ID" value="NZ_QWLV01000002.1"/>
</dbReference>
<name>A0A396RR24_9SPHN</name>
<comment type="similarity">
    <text evidence="1">Belongs to the SURF1 family.</text>
</comment>